<evidence type="ECO:0000256" key="1">
    <source>
        <dbReference type="ARBA" id="ARBA00006987"/>
    </source>
</evidence>
<gene>
    <name evidence="3" type="ORF">WKW82_05705</name>
</gene>
<sequence>MKFQRKLCRTVAILGITLSAAAGWAQPAYPSQPIKLVVPFPPAGGTDVLSRVVANEVTQKDKWTFIVDNKPGAGGNIGLDAVAKAKKDGYTLGTGQTANLAINPALYSKVPFDSLKDFAPVVLLASQPLVLVVKADSPIKTLADLKAQAQARPLTMASAGTGTVGHVGGEMFARRAGIKLMHVPYKGAGPAITDLLGGQTDIFFATPPSVISMIKGGKLRALAVTSPKRIDVLADTPTVAESGYPGFVAEDWKAVVAPTGTPPEAIDKVNKAMNAALARPEVIARLKEEGSVARGGSASDLGAFMKSEHTRWGTAVRESGAKLD</sequence>
<dbReference type="InterPro" id="IPR005064">
    <property type="entry name" value="BUG"/>
</dbReference>
<dbReference type="CDD" id="cd07012">
    <property type="entry name" value="PBP2_Bug_TTT"/>
    <property type="match status" value="1"/>
</dbReference>
<dbReference type="Gene3D" id="3.40.190.10">
    <property type="entry name" value="Periplasmic binding protein-like II"/>
    <property type="match status" value="1"/>
</dbReference>
<dbReference type="PIRSF" id="PIRSF017082">
    <property type="entry name" value="YflP"/>
    <property type="match status" value="1"/>
</dbReference>
<keyword evidence="4" id="KW-1185">Reference proteome</keyword>
<evidence type="ECO:0000256" key="2">
    <source>
        <dbReference type="SAM" id="SignalP"/>
    </source>
</evidence>
<comment type="similarity">
    <text evidence="1">Belongs to the UPF0065 (bug) family.</text>
</comment>
<comment type="caution">
    <text evidence="3">The sequence shown here is derived from an EMBL/GenBank/DDBJ whole genome shotgun (WGS) entry which is preliminary data.</text>
</comment>
<dbReference type="PANTHER" id="PTHR42928:SF5">
    <property type="entry name" value="BLR1237 PROTEIN"/>
    <property type="match status" value="1"/>
</dbReference>
<dbReference type="Gene3D" id="3.40.190.150">
    <property type="entry name" value="Bordetella uptake gene, domain 1"/>
    <property type="match status" value="1"/>
</dbReference>
<dbReference type="SUPFAM" id="SSF53850">
    <property type="entry name" value="Periplasmic binding protein-like II"/>
    <property type="match status" value="1"/>
</dbReference>
<dbReference type="Pfam" id="PF03401">
    <property type="entry name" value="TctC"/>
    <property type="match status" value="1"/>
</dbReference>
<evidence type="ECO:0000313" key="3">
    <source>
        <dbReference type="EMBL" id="MEJ8846130.1"/>
    </source>
</evidence>
<dbReference type="RefSeq" id="WP_340341278.1">
    <property type="nucleotide sequence ID" value="NZ_JBBKZT010000002.1"/>
</dbReference>
<evidence type="ECO:0000313" key="4">
    <source>
        <dbReference type="Proteomes" id="UP001385892"/>
    </source>
</evidence>
<dbReference type="PANTHER" id="PTHR42928">
    <property type="entry name" value="TRICARBOXYLATE-BINDING PROTEIN"/>
    <property type="match status" value="1"/>
</dbReference>
<proteinExistence type="inferred from homology"/>
<dbReference type="EMBL" id="JBBKZT010000002">
    <property type="protein sequence ID" value="MEJ8846130.1"/>
    <property type="molecule type" value="Genomic_DNA"/>
</dbReference>
<reference evidence="3 4" key="1">
    <citation type="submission" date="2024-03" db="EMBL/GenBank/DDBJ databases">
        <title>Novel species of the genus Variovorax.</title>
        <authorList>
            <person name="Liu Q."/>
            <person name="Xin Y.-H."/>
        </authorList>
    </citation>
    <scope>NUCLEOTIDE SEQUENCE [LARGE SCALE GENOMIC DNA]</scope>
    <source>
        <strain evidence="3 4">KACC 18900</strain>
    </source>
</reference>
<dbReference type="Proteomes" id="UP001385892">
    <property type="component" value="Unassembled WGS sequence"/>
</dbReference>
<name>A0ABU8WF65_9BURK</name>
<dbReference type="InterPro" id="IPR042100">
    <property type="entry name" value="Bug_dom1"/>
</dbReference>
<feature type="signal peptide" evidence="2">
    <location>
        <begin position="1"/>
        <end position="22"/>
    </location>
</feature>
<organism evidence="3 4">
    <name type="scientific">Variovorax rhizosphaerae</name>
    <dbReference type="NCBI Taxonomy" id="1836200"/>
    <lineage>
        <taxon>Bacteria</taxon>
        <taxon>Pseudomonadati</taxon>
        <taxon>Pseudomonadota</taxon>
        <taxon>Betaproteobacteria</taxon>
        <taxon>Burkholderiales</taxon>
        <taxon>Comamonadaceae</taxon>
        <taxon>Variovorax</taxon>
    </lineage>
</organism>
<keyword evidence="2" id="KW-0732">Signal</keyword>
<feature type="chain" id="PRO_5047103188" evidence="2">
    <location>
        <begin position="23"/>
        <end position="324"/>
    </location>
</feature>
<protein>
    <submittedName>
        <fullName evidence="3">Tripartite tricarboxylate transporter substrate binding protein</fullName>
    </submittedName>
</protein>
<accession>A0ABU8WF65</accession>